<evidence type="ECO:0000256" key="2">
    <source>
        <dbReference type="ARBA" id="ARBA00022475"/>
    </source>
</evidence>
<comment type="subcellular location">
    <subcellularLocation>
        <location evidence="1">Cell membrane</location>
        <topology evidence="1">Multi-pass membrane protein</topology>
    </subcellularLocation>
</comment>
<dbReference type="AlphaFoldDB" id="A0A1G9KWK3"/>
<name>A0A1G9KWK3_9PSED</name>
<evidence type="ECO:0000313" key="8">
    <source>
        <dbReference type="EMBL" id="SDL54108.1"/>
    </source>
</evidence>
<evidence type="ECO:0000259" key="7">
    <source>
        <dbReference type="Pfam" id="PF13396"/>
    </source>
</evidence>
<protein>
    <submittedName>
        <fullName evidence="8">Phospholipase_D-nuclease N-terminal</fullName>
    </submittedName>
</protein>
<keyword evidence="5 6" id="KW-0472">Membrane</keyword>
<gene>
    <name evidence="8" type="ORF">SAMN05216186_12352</name>
</gene>
<keyword evidence="9" id="KW-1185">Reference proteome</keyword>
<keyword evidence="2" id="KW-1003">Cell membrane</keyword>
<evidence type="ECO:0000256" key="4">
    <source>
        <dbReference type="ARBA" id="ARBA00022989"/>
    </source>
</evidence>
<organism evidence="8 9">
    <name type="scientific">Pseudomonas indica</name>
    <dbReference type="NCBI Taxonomy" id="137658"/>
    <lineage>
        <taxon>Bacteria</taxon>
        <taxon>Pseudomonadati</taxon>
        <taxon>Pseudomonadota</taxon>
        <taxon>Gammaproteobacteria</taxon>
        <taxon>Pseudomonadales</taxon>
        <taxon>Pseudomonadaceae</taxon>
        <taxon>Pseudomonas</taxon>
    </lineage>
</organism>
<evidence type="ECO:0000256" key="5">
    <source>
        <dbReference type="ARBA" id="ARBA00023136"/>
    </source>
</evidence>
<sequence length="70" mass="7592">MFDEGGGSGLLFYGAIGLLLLALHLWAIVQVVRSRSSPGMKALWIALLVLFPLLGVFNWFVMGPRAESST</sequence>
<dbReference type="Pfam" id="PF13396">
    <property type="entry name" value="PLDc_N"/>
    <property type="match status" value="1"/>
</dbReference>
<reference evidence="8 9" key="1">
    <citation type="submission" date="2016-10" db="EMBL/GenBank/DDBJ databases">
        <authorList>
            <person name="de Groot N.N."/>
        </authorList>
    </citation>
    <scope>NUCLEOTIDE SEQUENCE [LARGE SCALE GENOMIC DNA]</scope>
    <source>
        <strain evidence="8 9">JCM 21544</strain>
    </source>
</reference>
<dbReference type="Proteomes" id="UP000198706">
    <property type="component" value="Unassembled WGS sequence"/>
</dbReference>
<evidence type="ECO:0000256" key="3">
    <source>
        <dbReference type="ARBA" id="ARBA00022692"/>
    </source>
</evidence>
<evidence type="ECO:0000256" key="6">
    <source>
        <dbReference type="SAM" id="Phobius"/>
    </source>
</evidence>
<dbReference type="STRING" id="137658.SAMN05216186_12352"/>
<feature type="transmembrane region" description="Helical" evidence="6">
    <location>
        <begin position="43"/>
        <end position="61"/>
    </location>
</feature>
<feature type="domain" description="Cardiolipin synthase N-terminal" evidence="7">
    <location>
        <begin position="23"/>
        <end position="63"/>
    </location>
</feature>
<proteinExistence type="predicted"/>
<dbReference type="GO" id="GO:0005886">
    <property type="term" value="C:plasma membrane"/>
    <property type="evidence" value="ECO:0007669"/>
    <property type="project" value="UniProtKB-SubCell"/>
</dbReference>
<feature type="transmembrane region" description="Helical" evidence="6">
    <location>
        <begin position="12"/>
        <end position="31"/>
    </location>
</feature>
<keyword evidence="3 6" id="KW-0812">Transmembrane</keyword>
<keyword evidence="4 6" id="KW-1133">Transmembrane helix</keyword>
<dbReference type="InterPro" id="IPR027379">
    <property type="entry name" value="CLS_N"/>
</dbReference>
<accession>A0A1G9KWK3</accession>
<dbReference type="RefSeq" id="WP_244506023.1">
    <property type="nucleotide sequence ID" value="NZ_FNFD01000023.1"/>
</dbReference>
<evidence type="ECO:0000313" key="9">
    <source>
        <dbReference type="Proteomes" id="UP000198706"/>
    </source>
</evidence>
<dbReference type="EMBL" id="FNFD01000023">
    <property type="protein sequence ID" value="SDL54108.1"/>
    <property type="molecule type" value="Genomic_DNA"/>
</dbReference>
<evidence type="ECO:0000256" key="1">
    <source>
        <dbReference type="ARBA" id="ARBA00004651"/>
    </source>
</evidence>